<dbReference type="GO" id="GO:0016779">
    <property type="term" value="F:nucleotidyltransferase activity"/>
    <property type="evidence" value="ECO:0007669"/>
    <property type="project" value="UniProtKB-ARBA"/>
</dbReference>
<dbReference type="OrthoDB" id="5298023at2"/>
<dbReference type="Pfam" id="PF12804">
    <property type="entry name" value="NTP_transf_3"/>
    <property type="match status" value="1"/>
</dbReference>
<name>A0A6I6M0X9_STUST</name>
<dbReference type="Gene3D" id="3.90.550.10">
    <property type="entry name" value="Spore Coat Polysaccharide Biosynthesis Protein SpsA, Chain A"/>
    <property type="match status" value="1"/>
</dbReference>
<evidence type="ECO:0000313" key="3">
    <source>
        <dbReference type="EMBL" id="QGZ32542.1"/>
    </source>
</evidence>
<feature type="domain" description="MobA-like NTP transferase" evidence="2">
    <location>
        <begin position="10"/>
        <end position="174"/>
    </location>
</feature>
<dbReference type="EMBL" id="CP046902">
    <property type="protein sequence ID" value="QGZ32542.1"/>
    <property type="molecule type" value="Genomic_DNA"/>
</dbReference>
<dbReference type="CDD" id="cd04182">
    <property type="entry name" value="GT_2_like_f"/>
    <property type="match status" value="1"/>
</dbReference>
<keyword evidence="3" id="KW-0808">Transferase</keyword>
<gene>
    <name evidence="3" type="ORF">GQA94_21740</name>
</gene>
<dbReference type="SUPFAM" id="SSF53448">
    <property type="entry name" value="Nucleotide-diphospho-sugar transferases"/>
    <property type="match status" value="1"/>
</dbReference>
<evidence type="ECO:0000256" key="1">
    <source>
        <dbReference type="ARBA" id="ARBA00022842"/>
    </source>
</evidence>
<evidence type="ECO:0000313" key="4">
    <source>
        <dbReference type="Proteomes" id="UP000438983"/>
    </source>
</evidence>
<keyword evidence="1" id="KW-0460">Magnesium</keyword>
<dbReference type="PANTHER" id="PTHR43777">
    <property type="entry name" value="MOLYBDENUM COFACTOR CYTIDYLYLTRANSFERASE"/>
    <property type="match status" value="1"/>
</dbReference>
<dbReference type="AlphaFoldDB" id="A0A6I6M0X9"/>
<dbReference type="InterPro" id="IPR025877">
    <property type="entry name" value="MobA-like_NTP_Trfase"/>
</dbReference>
<dbReference type="InterPro" id="IPR029044">
    <property type="entry name" value="Nucleotide-diphossugar_trans"/>
</dbReference>
<protein>
    <submittedName>
        <fullName evidence="3">NTP transferase domain-containing protein</fullName>
    </submittedName>
</protein>
<evidence type="ECO:0000259" key="2">
    <source>
        <dbReference type="Pfam" id="PF12804"/>
    </source>
</evidence>
<dbReference type="Proteomes" id="UP000438983">
    <property type="component" value="Chromosome"/>
</dbReference>
<reference evidence="3 4" key="1">
    <citation type="submission" date="2019-12" db="EMBL/GenBank/DDBJ databases">
        <title>Complete genome sequence of Pseudomonas stutzeri.</title>
        <authorList>
            <person name="Lim S.R."/>
            <person name="Kim J.H."/>
        </authorList>
    </citation>
    <scope>NUCLEOTIDE SEQUENCE [LARGE SCALE GENOMIC DNA]</scope>
    <source>
        <strain evidence="3 4">PM101005</strain>
    </source>
</reference>
<dbReference type="PANTHER" id="PTHR43777:SF1">
    <property type="entry name" value="MOLYBDENUM COFACTOR CYTIDYLYLTRANSFERASE"/>
    <property type="match status" value="1"/>
</dbReference>
<dbReference type="RefSeq" id="WP_158189966.1">
    <property type="nucleotide sequence ID" value="NZ_CP046902.1"/>
</dbReference>
<proteinExistence type="predicted"/>
<organism evidence="3 4">
    <name type="scientific">Stutzerimonas stutzeri</name>
    <name type="common">Pseudomonas stutzeri</name>
    <dbReference type="NCBI Taxonomy" id="316"/>
    <lineage>
        <taxon>Bacteria</taxon>
        <taxon>Pseudomonadati</taxon>
        <taxon>Pseudomonadota</taxon>
        <taxon>Gammaproteobacteria</taxon>
        <taxon>Pseudomonadales</taxon>
        <taxon>Pseudomonadaceae</taxon>
        <taxon>Stutzerimonas</taxon>
    </lineage>
</organism>
<sequence>MSDLAEGVCAIVLAAGQGSRYREHSDEDKLLAGSTDAADAPVVIAETLRSLTGLTERLLVVTRDDNHRLLAWLRQAAGDFDAQILSVRTHGLGHSLAQAVAYRPARRGWLVALGDMPYVRRDSIARIVADIQPHRLVVPTFQGQRGHPRGIGAEHIEQLLALTGERGAQALFASPSVSEIALDDPGVLQDIDRPTDRRPA</sequence>
<accession>A0A6I6M0X9</accession>